<dbReference type="PaxDb" id="411470-RUMGNA_00066"/>
<protein>
    <submittedName>
        <fullName evidence="1">Uncharacterized protein</fullName>
    </submittedName>
</protein>
<proteinExistence type="predicted"/>
<dbReference type="AlphaFoldDB" id="A7AXQ4"/>
<comment type="caution">
    <text evidence="1">The sequence shown here is derived from an EMBL/GenBank/DDBJ whole genome shotgun (WGS) entry which is preliminary data.</text>
</comment>
<evidence type="ECO:0000313" key="2">
    <source>
        <dbReference type="Proteomes" id="UP000004410"/>
    </source>
</evidence>
<evidence type="ECO:0000313" key="1">
    <source>
        <dbReference type="EMBL" id="EDN79555.1"/>
    </source>
</evidence>
<gene>
    <name evidence="1" type="ORF">RUMGNA_00066</name>
</gene>
<organism evidence="1 2">
    <name type="scientific">Mediterraneibacter gnavus (strain ATCC 29149 / DSM 114966 / JCM 6515 / VPI C7-9)</name>
    <name type="common">Ruminococcus gnavus</name>
    <dbReference type="NCBI Taxonomy" id="411470"/>
    <lineage>
        <taxon>Bacteria</taxon>
        <taxon>Bacillati</taxon>
        <taxon>Bacillota</taxon>
        <taxon>Clostridia</taxon>
        <taxon>Lachnospirales</taxon>
        <taxon>Lachnospiraceae</taxon>
        <taxon>Mediterraneibacter</taxon>
    </lineage>
</organism>
<reference evidence="1 2" key="2">
    <citation type="submission" date="2007-06" db="EMBL/GenBank/DDBJ databases">
        <title>Draft genome sequence of Ruminococcus gnavus (ATCC 29149).</title>
        <authorList>
            <person name="Sudarsanam P."/>
            <person name="Ley R."/>
            <person name="Guruge J."/>
            <person name="Turnbaugh P.J."/>
            <person name="Mahowald M."/>
            <person name="Liep D."/>
            <person name="Gordon J."/>
        </authorList>
    </citation>
    <scope>NUCLEOTIDE SEQUENCE [LARGE SCALE GENOMIC DNA]</scope>
    <source>
        <strain evidence="1 2">ATCC 29149</strain>
    </source>
</reference>
<dbReference type="EMBL" id="AAYG02000001">
    <property type="protein sequence ID" value="EDN79555.1"/>
    <property type="molecule type" value="Genomic_DNA"/>
</dbReference>
<dbReference type="Proteomes" id="UP000004410">
    <property type="component" value="Unassembled WGS sequence"/>
</dbReference>
<name>A7AXQ4_MEDG7</name>
<sequence>MKEVERSKRKGVMIMITVGKSLADYTFEELEALDKNILTNEECEQIRENPLVTLDILGSSSYRRGRTWIDVHIENEERQCNIDVYV</sequence>
<reference evidence="1 2" key="1">
    <citation type="submission" date="2007-04" db="EMBL/GenBank/DDBJ databases">
        <authorList>
            <person name="Fulton L."/>
            <person name="Clifton S."/>
            <person name="Fulton B."/>
            <person name="Xu J."/>
            <person name="Minx P."/>
            <person name="Pepin K.H."/>
            <person name="Johnson M."/>
            <person name="Thiruvilangam P."/>
            <person name="Bhonagiri V."/>
            <person name="Nash W.E."/>
            <person name="Mardis E.R."/>
            <person name="Wilson R.K."/>
        </authorList>
    </citation>
    <scope>NUCLEOTIDE SEQUENCE [LARGE SCALE GENOMIC DNA]</scope>
    <source>
        <strain evidence="1 2">ATCC 29149</strain>
    </source>
</reference>
<accession>A7AXQ4</accession>